<evidence type="ECO:0000256" key="5">
    <source>
        <dbReference type="SAM" id="Phobius"/>
    </source>
</evidence>
<evidence type="ECO:0000313" key="6">
    <source>
        <dbReference type="EMBL" id="SDQ69281.1"/>
    </source>
</evidence>
<dbReference type="RefSeq" id="WP_093258540.1">
    <property type="nucleotide sequence ID" value="NZ_FNKK01000002.1"/>
</dbReference>
<dbReference type="InterPro" id="IPR005829">
    <property type="entry name" value="Sugar_transporter_CS"/>
</dbReference>
<keyword evidence="7" id="KW-1185">Reference proteome</keyword>
<comment type="subcellular location">
    <subcellularLocation>
        <location evidence="1">Membrane</location>
        <topology evidence="1">Multi-pass membrane protein</topology>
    </subcellularLocation>
</comment>
<keyword evidence="3 5" id="KW-1133">Transmembrane helix</keyword>
<dbReference type="Proteomes" id="UP000217103">
    <property type="component" value="Unassembled WGS sequence"/>
</dbReference>
<evidence type="ECO:0000256" key="3">
    <source>
        <dbReference type="ARBA" id="ARBA00022989"/>
    </source>
</evidence>
<dbReference type="GO" id="GO:0016020">
    <property type="term" value="C:membrane"/>
    <property type="evidence" value="ECO:0007669"/>
    <property type="project" value="UniProtKB-SubCell"/>
</dbReference>
<name>A0A1H1CYA3_9ACTN</name>
<dbReference type="OrthoDB" id="9778875at2"/>
<dbReference type="GO" id="GO:0022857">
    <property type="term" value="F:transmembrane transporter activity"/>
    <property type="evidence" value="ECO:0007669"/>
    <property type="project" value="InterPro"/>
</dbReference>
<evidence type="ECO:0000256" key="1">
    <source>
        <dbReference type="ARBA" id="ARBA00004141"/>
    </source>
</evidence>
<feature type="transmembrane region" description="Helical" evidence="5">
    <location>
        <begin position="38"/>
        <end position="55"/>
    </location>
</feature>
<evidence type="ECO:0000256" key="4">
    <source>
        <dbReference type="ARBA" id="ARBA00023136"/>
    </source>
</evidence>
<organism evidence="6 7">
    <name type="scientific">Thermostaphylospora chromogena</name>
    <dbReference type="NCBI Taxonomy" id="35622"/>
    <lineage>
        <taxon>Bacteria</taxon>
        <taxon>Bacillati</taxon>
        <taxon>Actinomycetota</taxon>
        <taxon>Actinomycetes</taxon>
        <taxon>Streptosporangiales</taxon>
        <taxon>Thermomonosporaceae</taxon>
        <taxon>Thermostaphylospora</taxon>
    </lineage>
</organism>
<reference evidence="6 7" key="1">
    <citation type="submission" date="2016-10" db="EMBL/GenBank/DDBJ databases">
        <authorList>
            <person name="de Groot N.N."/>
        </authorList>
    </citation>
    <scope>NUCLEOTIDE SEQUENCE [LARGE SCALE GENOMIC DNA]</scope>
    <source>
        <strain evidence="6 7">DSM 43794</strain>
    </source>
</reference>
<sequence length="93" mass="9641">MSGFGIGMVYPTLSVLVLEPSPPQERGREQLRPPGRRVGVPVVTIAVTGALLTVLGRGAGAYVACFRLVVLITLAGTAIAGRYAVRGPQRPGS</sequence>
<keyword evidence="4 5" id="KW-0472">Membrane</keyword>
<dbReference type="AlphaFoldDB" id="A0A1H1CYA3"/>
<feature type="transmembrane region" description="Helical" evidence="5">
    <location>
        <begin position="61"/>
        <end position="85"/>
    </location>
</feature>
<evidence type="ECO:0000256" key="2">
    <source>
        <dbReference type="ARBA" id="ARBA00022692"/>
    </source>
</evidence>
<protein>
    <submittedName>
        <fullName evidence="6">Uncharacterized protein</fullName>
    </submittedName>
</protein>
<evidence type="ECO:0000313" key="7">
    <source>
        <dbReference type="Proteomes" id="UP000217103"/>
    </source>
</evidence>
<keyword evidence="2 5" id="KW-0812">Transmembrane</keyword>
<dbReference type="EMBL" id="FNKK01000002">
    <property type="protein sequence ID" value="SDQ69281.1"/>
    <property type="molecule type" value="Genomic_DNA"/>
</dbReference>
<dbReference type="PROSITE" id="PS00217">
    <property type="entry name" value="SUGAR_TRANSPORT_2"/>
    <property type="match status" value="1"/>
</dbReference>
<accession>A0A1H1CYA3</accession>
<proteinExistence type="predicted"/>
<dbReference type="STRING" id="35622.SAMN04489764_1722"/>
<gene>
    <name evidence="6" type="ORF">SAMN04489764_1722</name>
</gene>